<sequence length="331" mass="35775">MKRTVWIYMAIVVLIFAVFLLSLQMGTMSIAPLDVWRTLMGDGTEQHTLVLFEFRLPRMVIALLVGAGLAVSGAILQSLSRNELADPGILGINAGAGLAVVLFIYFFQGSYTSLGETIFALPLFAFVGAITAAFLIYTLAWKKGVTPIRLVLVGIGLNAGFTAILIVFQLRMNPEDFMQATVWLNGDIWGTSWSHTLAVLPWMLLFIPLVIAQARTLNVMRLGDPSAVSLGVKVERNRRRLLILAVMLAGASVSVGGAISFLGLVAPHIARRLVGPRHQVMVPTAAMVGAFILLFADMVGRNLLSPSEIPVGIVVAVIGAPYFLYLLMKTP</sequence>
<feature type="transmembrane region" description="Helical" evidence="8">
    <location>
        <begin position="241"/>
        <end position="266"/>
    </location>
</feature>
<evidence type="ECO:0000256" key="2">
    <source>
        <dbReference type="ARBA" id="ARBA00007935"/>
    </source>
</evidence>
<dbReference type="OrthoDB" id="9811721at2"/>
<comment type="similarity">
    <text evidence="2">Belongs to the binding-protein-dependent transport system permease family. FecCD subfamily.</text>
</comment>
<proteinExistence type="inferred from homology"/>
<keyword evidence="5 8" id="KW-0812">Transmembrane</keyword>
<feature type="transmembrane region" description="Helical" evidence="8">
    <location>
        <begin position="192"/>
        <end position="212"/>
    </location>
</feature>
<dbReference type="FunFam" id="1.10.3470.10:FF:000001">
    <property type="entry name" value="Vitamin B12 ABC transporter permease BtuC"/>
    <property type="match status" value="1"/>
</dbReference>
<evidence type="ECO:0000256" key="3">
    <source>
        <dbReference type="ARBA" id="ARBA00022448"/>
    </source>
</evidence>
<dbReference type="GO" id="GO:0033214">
    <property type="term" value="P:siderophore-iron import into cell"/>
    <property type="evidence" value="ECO:0007669"/>
    <property type="project" value="TreeGrafter"/>
</dbReference>
<dbReference type="Proteomes" id="UP000198853">
    <property type="component" value="Unassembled WGS sequence"/>
</dbReference>
<dbReference type="GO" id="GO:0005886">
    <property type="term" value="C:plasma membrane"/>
    <property type="evidence" value="ECO:0007669"/>
    <property type="project" value="UniProtKB-SubCell"/>
</dbReference>
<evidence type="ECO:0000256" key="1">
    <source>
        <dbReference type="ARBA" id="ARBA00004651"/>
    </source>
</evidence>
<evidence type="ECO:0000256" key="8">
    <source>
        <dbReference type="SAM" id="Phobius"/>
    </source>
</evidence>
<dbReference type="Gene3D" id="1.10.3470.10">
    <property type="entry name" value="ABC transporter involved in vitamin B12 uptake, BtuC"/>
    <property type="match status" value="1"/>
</dbReference>
<dbReference type="CDD" id="cd06550">
    <property type="entry name" value="TM_ABC_iron-siderophores_like"/>
    <property type="match status" value="1"/>
</dbReference>
<name>A0A1G8SQ47_9BACI</name>
<dbReference type="Pfam" id="PF01032">
    <property type="entry name" value="FecCD"/>
    <property type="match status" value="1"/>
</dbReference>
<keyword evidence="3" id="KW-0813">Transport</keyword>
<dbReference type="InterPro" id="IPR000522">
    <property type="entry name" value="ABC_transptr_permease_BtuC"/>
</dbReference>
<dbReference type="EMBL" id="FNEN01000032">
    <property type="protein sequence ID" value="SDJ30740.1"/>
    <property type="molecule type" value="Genomic_DNA"/>
</dbReference>
<evidence type="ECO:0000256" key="7">
    <source>
        <dbReference type="ARBA" id="ARBA00023136"/>
    </source>
</evidence>
<dbReference type="RefSeq" id="WP_090400216.1">
    <property type="nucleotide sequence ID" value="NZ_FNEN01000032.1"/>
</dbReference>
<keyword evidence="7 8" id="KW-0472">Membrane</keyword>
<dbReference type="GO" id="GO:0022857">
    <property type="term" value="F:transmembrane transporter activity"/>
    <property type="evidence" value="ECO:0007669"/>
    <property type="project" value="InterPro"/>
</dbReference>
<feature type="transmembrane region" description="Helical" evidence="8">
    <location>
        <begin position="278"/>
        <end position="296"/>
    </location>
</feature>
<feature type="transmembrane region" description="Helical" evidence="8">
    <location>
        <begin position="56"/>
        <end position="76"/>
    </location>
</feature>
<keyword evidence="6 8" id="KW-1133">Transmembrane helix</keyword>
<keyword evidence="4" id="KW-1003">Cell membrane</keyword>
<dbReference type="InterPro" id="IPR037294">
    <property type="entry name" value="ABC_BtuC-like"/>
</dbReference>
<feature type="transmembrane region" description="Helical" evidence="8">
    <location>
        <begin position="150"/>
        <end position="172"/>
    </location>
</feature>
<reference evidence="9 10" key="1">
    <citation type="submission" date="2016-10" db="EMBL/GenBank/DDBJ databases">
        <authorList>
            <person name="de Groot N.N."/>
        </authorList>
    </citation>
    <scope>NUCLEOTIDE SEQUENCE [LARGE SCALE GENOMIC DNA]</scope>
    <source>
        <strain evidence="9 10">DSM 21771</strain>
    </source>
</reference>
<organism evidence="9 10">
    <name type="scientific">Natribacillus halophilus</name>
    <dbReference type="NCBI Taxonomy" id="549003"/>
    <lineage>
        <taxon>Bacteria</taxon>
        <taxon>Bacillati</taxon>
        <taxon>Bacillota</taxon>
        <taxon>Bacilli</taxon>
        <taxon>Bacillales</taxon>
        <taxon>Bacillaceae</taxon>
        <taxon>Natribacillus</taxon>
    </lineage>
</organism>
<dbReference type="PANTHER" id="PTHR30472">
    <property type="entry name" value="FERRIC ENTEROBACTIN TRANSPORT SYSTEM PERMEASE PROTEIN"/>
    <property type="match status" value="1"/>
</dbReference>
<evidence type="ECO:0000256" key="4">
    <source>
        <dbReference type="ARBA" id="ARBA00022475"/>
    </source>
</evidence>
<accession>A0A1G8SQ47</accession>
<keyword evidence="10" id="KW-1185">Reference proteome</keyword>
<dbReference type="AlphaFoldDB" id="A0A1G8SQ47"/>
<dbReference type="SUPFAM" id="SSF81345">
    <property type="entry name" value="ABC transporter involved in vitamin B12 uptake, BtuC"/>
    <property type="match status" value="1"/>
</dbReference>
<dbReference type="PANTHER" id="PTHR30472:SF64">
    <property type="entry name" value="IRON(3+)-HYDROXAMATE IMPORT SYSTEM PERMEASE PROTEIN FHUG"/>
    <property type="match status" value="1"/>
</dbReference>
<evidence type="ECO:0000313" key="9">
    <source>
        <dbReference type="EMBL" id="SDJ30740.1"/>
    </source>
</evidence>
<gene>
    <name evidence="9" type="ORF">SAMN04488123_13210</name>
</gene>
<comment type="subcellular location">
    <subcellularLocation>
        <location evidence="1">Cell membrane</location>
        <topology evidence="1">Multi-pass membrane protein</topology>
    </subcellularLocation>
</comment>
<feature type="transmembrane region" description="Helical" evidence="8">
    <location>
        <begin position="119"/>
        <end position="138"/>
    </location>
</feature>
<evidence type="ECO:0000256" key="5">
    <source>
        <dbReference type="ARBA" id="ARBA00022692"/>
    </source>
</evidence>
<evidence type="ECO:0000256" key="6">
    <source>
        <dbReference type="ARBA" id="ARBA00022989"/>
    </source>
</evidence>
<evidence type="ECO:0000313" key="10">
    <source>
        <dbReference type="Proteomes" id="UP000198853"/>
    </source>
</evidence>
<feature type="transmembrane region" description="Helical" evidence="8">
    <location>
        <begin position="308"/>
        <end position="328"/>
    </location>
</feature>
<protein>
    <submittedName>
        <fullName evidence="9">Iron complex transport system permease protein</fullName>
    </submittedName>
</protein>
<feature type="transmembrane region" description="Helical" evidence="8">
    <location>
        <begin position="88"/>
        <end position="107"/>
    </location>
</feature>